<comment type="caution">
    <text evidence="2">The sequence shown here is derived from an EMBL/GenBank/DDBJ whole genome shotgun (WGS) entry which is preliminary data.</text>
</comment>
<proteinExistence type="predicted"/>
<keyword evidence="3" id="KW-1185">Reference proteome</keyword>
<feature type="transmembrane region" description="Helical" evidence="1">
    <location>
        <begin position="49"/>
        <end position="68"/>
    </location>
</feature>
<evidence type="ECO:0000256" key="1">
    <source>
        <dbReference type="SAM" id="Phobius"/>
    </source>
</evidence>
<gene>
    <name evidence="2" type="ORF">BN9_019910</name>
</gene>
<accession>A0A024G3Q3</accession>
<organism evidence="2 3">
    <name type="scientific">Albugo candida</name>
    <dbReference type="NCBI Taxonomy" id="65357"/>
    <lineage>
        <taxon>Eukaryota</taxon>
        <taxon>Sar</taxon>
        <taxon>Stramenopiles</taxon>
        <taxon>Oomycota</taxon>
        <taxon>Peronosporomycetes</taxon>
        <taxon>Albuginales</taxon>
        <taxon>Albuginaceae</taxon>
        <taxon>Albugo</taxon>
    </lineage>
</organism>
<dbReference type="AlphaFoldDB" id="A0A024G3Q3"/>
<sequence length="119" mass="13136">MATKYLENVSVLNQLVMLSGMRVLAYWRSGAISFSTLRRTNRNRMGRGVLLINSTISSYVAVLCPLIATIKLPTDTSRISASPPLVTLLTSAKPPFVFANVNPRACPCKPNSRSYFFHS</sequence>
<protein>
    <submittedName>
        <fullName evidence="2">Uncharacterized protein</fullName>
    </submittedName>
</protein>
<keyword evidence="1" id="KW-1133">Transmembrane helix</keyword>
<dbReference type="InParanoid" id="A0A024G3Q3"/>
<keyword evidence="1" id="KW-0472">Membrane</keyword>
<evidence type="ECO:0000313" key="3">
    <source>
        <dbReference type="Proteomes" id="UP000053237"/>
    </source>
</evidence>
<name>A0A024G3Q3_9STRA</name>
<evidence type="ECO:0000313" key="2">
    <source>
        <dbReference type="EMBL" id="CCI41207.1"/>
    </source>
</evidence>
<reference evidence="2 3" key="1">
    <citation type="submission" date="2012-05" db="EMBL/GenBank/DDBJ databases">
        <title>Recombination and specialization in a pathogen metapopulation.</title>
        <authorList>
            <person name="Gardiner A."/>
            <person name="Kemen E."/>
            <person name="Schultz-Larsen T."/>
            <person name="MacLean D."/>
            <person name="Van Oosterhout C."/>
            <person name="Jones J.D.G."/>
        </authorList>
    </citation>
    <scope>NUCLEOTIDE SEQUENCE [LARGE SCALE GENOMIC DNA]</scope>
    <source>
        <strain evidence="2 3">Ac Nc2</strain>
    </source>
</reference>
<dbReference type="Proteomes" id="UP000053237">
    <property type="component" value="Unassembled WGS sequence"/>
</dbReference>
<dbReference type="EMBL" id="CAIX01000016">
    <property type="protein sequence ID" value="CCI41207.1"/>
    <property type="molecule type" value="Genomic_DNA"/>
</dbReference>
<keyword evidence="1" id="KW-0812">Transmembrane</keyword>